<dbReference type="Proteomes" id="UP000265520">
    <property type="component" value="Unassembled WGS sequence"/>
</dbReference>
<organism evidence="1 2">
    <name type="scientific">Trifolium medium</name>
    <dbReference type="NCBI Taxonomy" id="97028"/>
    <lineage>
        <taxon>Eukaryota</taxon>
        <taxon>Viridiplantae</taxon>
        <taxon>Streptophyta</taxon>
        <taxon>Embryophyta</taxon>
        <taxon>Tracheophyta</taxon>
        <taxon>Spermatophyta</taxon>
        <taxon>Magnoliopsida</taxon>
        <taxon>eudicotyledons</taxon>
        <taxon>Gunneridae</taxon>
        <taxon>Pentapetalae</taxon>
        <taxon>rosids</taxon>
        <taxon>fabids</taxon>
        <taxon>Fabales</taxon>
        <taxon>Fabaceae</taxon>
        <taxon>Papilionoideae</taxon>
        <taxon>50 kb inversion clade</taxon>
        <taxon>NPAAA clade</taxon>
        <taxon>Hologalegina</taxon>
        <taxon>IRL clade</taxon>
        <taxon>Trifolieae</taxon>
        <taxon>Trifolium</taxon>
    </lineage>
</organism>
<proteinExistence type="predicted"/>
<comment type="caution">
    <text evidence="1">The sequence shown here is derived from an EMBL/GenBank/DDBJ whole genome shotgun (WGS) entry which is preliminary data.</text>
</comment>
<evidence type="ECO:0000313" key="2">
    <source>
        <dbReference type="Proteomes" id="UP000265520"/>
    </source>
</evidence>
<name>A0A392N2M4_9FABA</name>
<accession>A0A392N2M4</accession>
<keyword evidence="2" id="KW-1185">Reference proteome</keyword>
<protein>
    <submittedName>
        <fullName evidence="1">Uncharacterized protein</fullName>
    </submittedName>
</protein>
<evidence type="ECO:0000313" key="1">
    <source>
        <dbReference type="EMBL" id="MCH93833.1"/>
    </source>
</evidence>
<sequence>MGWRPADTGGSDCSGVRLTHEQRNGWIMTEKLQEERDSWPRKEFHLGRESLKSGRYIVSSVLVVLRQLIDHPSIWLSIGYELLFQQDSYCLLCRVYLNIHIILDFGRFSLKKPSSLAAGSSWYVDHFRVD</sequence>
<feature type="non-terminal residue" evidence="1">
    <location>
        <position position="130"/>
    </location>
</feature>
<dbReference type="AlphaFoldDB" id="A0A392N2M4"/>
<dbReference type="EMBL" id="LXQA010025882">
    <property type="protein sequence ID" value="MCH93833.1"/>
    <property type="molecule type" value="Genomic_DNA"/>
</dbReference>
<reference evidence="1 2" key="1">
    <citation type="journal article" date="2018" name="Front. Plant Sci.">
        <title>Red Clover (Trifolium pratense) and Zigzag Clover (T. medium) - A Picture of Genomic Similarities and Differences.</title>
        <authorList>
            <person name="Dluhosova J."/>
            <person name="Istvanek J."/>
            <person name="Nedelnik J."/>
            <person name="Repkova J."/>
        </authorList>
    </citation>
    <scope>NUCLEOTIDE SEQUENCE [LARGE SCALE GENOMIC DNA]</scope>
    <source>
        <strain evidence="2">cv. 10/8</strain>
        <tissue evidence="1">Leaf</tissue>
    </source>
</reference>